<protein>
    <submittedName>
        <fullName evidence="1">Transcriptional regulator containing HTH domain</fullName>
    </submittedName>
</protein>
<dbReference type="STRING" id="1903181.BTN85_1585"/>
<dbReference type="InParanoid" id="A0A1Q6DXH5"/>
<dbReference type="InterPro" id="IPR036388">
    <property type="entry name" value="WH-like_DNA-bd_sf"/>
</dbReference>
<name>A0A1Q6DXH5_METT1</name>
<dbReference type="Proteomes" id="UP000185744">
    <property type="component" value="Unassembled WGS sequence"/>
</dbReference>
<dbReference type="InterPro" id="IPR036390">
    <property type="entry name" value="WH_DNA-bd_sf"/>
</dbReference>
<sequence length="112" mass="13141">MMRFDNLHTQELDPEVIRSLNKSSLREKILLFLNDVEPKYAYLSEIARSVRSDPSNVSGCLEGMKKRYSERLSLVEMGLVEVIEKDRHSYYGITEKGQKAAEYIKEKYRKSY</sequence>
<comment type="caution">
    <text evidence="1">The sequence shown here is derived from an EMBL/GenBank/DDBJ whole genome shotgun (WGS) entry which is preliminary data.</text>
</comment>
<dbReference type="SUPFAM" id="SSF46785">
    <property type="entry name" value="Winged helix' DNA-binding domain"/>
    <property type="match status" value="1"/>
</dbReference>
<dbReference type="AlphaFoldDB" id="A0A1Q6DXH5"/>
<evidence type="ECO:0000313" key="1">
    <source>
        <dbReference type="EMBL" id="OKY79079.1"/>
    </source>
</evidence>
<organism evidence="1 2">
    <name type="scientific">Methanohalarchaeum thermophilum</name>
    <dbReference type="NCBI Taxonomy" id="1903181"/>
    <lineage>
        <taxon>Archaea</taxon>
        <taxon>Methanobacteriati</taxon>
        <taxon>Methanobacteriota</taxon>
        <taxon>Methanonatronarchaeia</taxon>
        <taxon>Methanonatronarchaeales</taxon>
        <taxon>Methanonatronarchaeaceae</taxon>
        <taxon>Candidatus Methanohalarchaeum</taxon>
    </lineage>
</organism>
<reference evidence="1" key="1">
    <citation type="submission" date="2016-12" db="EMBL/GenBank/DDBJ databases">
        <title>Discovery of methanogenic haloarchaea.</title>
        <authorList>
            <person name="Sorokin D.Y."/>
            <person name="Makarova K.S."/>
            <person name="Abbas B."/>
            <person name="Ferrer M."/>
            <person name="Golyshin P.N."/>
        </authorList>
    </citation>
    <scope>NUCLEOTIDE SEQUENCE [LARGE SCALE GENOMIC DNA]</scope>
    <source>
        <strain evidence="1">HMET1</strain>
    </source>
</reference>
<proteinExistence type="predicted"/>
<gene>
    <name evidence="1" type="ORF">BTN85_1585</name>
</gene>
<keyword evidence="2" id="KW-1185">Reference proteome</keyword>
<accession>A0A1Q6DXH5</accession>
<dbReference type="InterPro" id="IPR010863">
    <property type="entry name" value="EarA-like"/>
</dbReference>
<dbReference type="Pfam" id="PF07381">
    <property type="entry name" value="EarA"/>
    <property type="match status" value="1"/>
</dbReference>
<dbReference type="Gene3D" id="1.10.10.10">
    <property type="entry name" value="Winged helix-like DNA-binding domain superfamily/Winged helix DNA-binding domain"/>
    <property type="match status" value="1"/>
</dbReference>
<evidence type="ECO:0000313" key="2">
    <source>
        <dbReference type="Proteomes" id="UP000185744"/>
    </source>
</evidence>
<dbReference type="EMBL" id="MSDW01000001">
    <property type="protein sequence ID" value="OKY79079.1"/>
    <property type="molecule type" value="Genomic_DNA"/>
</dbReference>